<keyword evidence="3" id="KW-1185">Reference proteome</keyword>
<evidence type="ECO:0000313" key="3">
    <source>
        <dbReference type="Proteomes" id="UP000751190"/>
    </source>
</evidence>
<organism evidence="2 3">
    <name type="scientific">Diacronema lutheri</name>
    <name type="common">Unicellular marine alga</name>
    <name type="synonym">Monochrysis lutheri</name>
    <dbReference type="NCBI Taxonomy" id="2081491"/>
    <lineage>
        <taxon>Eukaryota</taxon>
        <taxon>Haptista</taxon>
        <taxon>Haptophyta</taxon>
        <taxon>Pavlovophyceae</taxon>
        <taxon>Pavlovales</taxon>
        <taxon>Pavlovaceae</taxon>
        <taxon>Diacronema</taxon>
    </lineage>
</organism>
<evidence type="ECO:0000313" key="2">
    <source>
        <dbReference type="EMBL" id="KAG8468296.1"/>
    </source>
</evidence>
<proteinExistence type="predicted"/>
<evidence type="ECO:0000256" key="1">
    <source>
        <dbReference type="SAM" id="Phobius"/>
    </source>
</evidence>
<dbReference type="Proteomes" id="UP000751190">
    <property type="component" value="Unassembled WGS sequence"/>
</dbReference>
<dbReference type="OrthoDB" id="10649575at2759"/>
<feature type="transmembrane region" description="Helical" evidence="1">
    <location>
        <begin position="92"/>
        <end position="115"/>
    </location>
</feature>
<gene>
    <name evidence="2" type="ORF">KFE25_013379</name>
</gene>
<keyword evidence="1" id="KW-1133">Transmembrane helix</keyword>
<keyword evidence="1" id="KW-0472">Membrane</keyword>
<dbReference type="EMBL" id="JAGTXO010000004">
    <property type="protein sequence ID" value="KAG8468296.1"/>
    <property type="molecule type" value="Genomic_DNA"/>
</dbReference>
<feature type="transmembrane region" description="Helical" evidence="1">
    <location>
        <begin position="60"/>
        <end position="80"/>
    </location>
</feature>
<feature type="transmembrane region" description="Helical" evidence="1">
    <location>
        <begin position="236"/>
        <end position="256"/>
    </location>
</feature>
<feature type="transmembrane region" description="Helical" evidence="1">
    <location>
        <begin position="181"/>
        <end position="198"/>
    </location>
</feature>
<keyword evidence="1" id="KW-0812">Transmembrane</keyword>
<accession>A0A8J5XG96</accession>
<sequence>MLEATGVATAIAIAGVALPLAVAATLDSLGEQVWEGLLLYKRLDEYGEPKRWSRPVRTLLNSYTSLAFWTAGVCVVLDGATREPTLSNCAAAAPLFNILLGVACMWTGVASFAFHASLTEVWRILDAGATMGVPFLPASLAFYRLALSVVPGLPSTPFALAGLAANVGCHFLARTPGWSDIVLPACILAHIAIDYVLLARFRTREDVTSLAVFVSCALSGIALRVADIKLHRSVPLIWLGHSCWHLLMAFAIWTAYSSSLRHAEPFCA</sequence>
<dbReference type="AlphaFoldDB" id="A0A8J5XG96"/>
<comment type="caution">
    <text evidence="2">The sequence shown here is derived from an EMBL/GenBank/DDBJ whole genome shotgun (WGS) entry which is preliminary data.</text>
</comment>
<protein>
    <submittedName>
        <fullName evidence="2">Uncharacterized protein</fullName>
    </submittedName>
</protein>
<reference evidence="2" key="1">
    <citation type="submission" date="2021-05" db="EMBL/GenBank/DDBJ databases">
        <title>The genome of the haptophyte Pavlova lutheri (Diacronema luteri, Pavlovales) - a model for lipid biosynthesis in eukaryotic algae.</title>
        <authorList>
            <person name="Hulatt C.J."/>
            <person name="Posewitz M.C."/>
        </authorList>
    </citation>
    <scope>NUCLEOTIDE SEQUENCE</scope>
    <source>
        <strain evidence="2">NIVA-4/92</strain>
    </source>
</reference>
<name>A0A8J5XG96_DIALT</name>